<reference evidence="2 3" key="1">
    <citation type="submission" date="2023-03" db="EMBL/GenBank/DDBJ databases">
        <title>Paludisphaera mucosa sp. nov. a novel planctomycete from northern fen.</title>
        <authorList>
            <person name="Ivanova A."/>
        </authorList>
    </citation>
    <scope>NUCLEOTIDE SEQUENCE [LARGE SCALE GENOMIC DNA]</scope>
    <source>
        <strain evidence="2 3">Pla2</strain>
    </source>
</reference>
<gene>
    <name evidence="2" type="ORF">PZE19_23285</name>
</gene>
<protein>
    <recommendedName>
        <fullName evidence="4">Carboxypeptidase regulatory-like domain-containing protein</fullName>
    </recommendedName>
</protein>
<organism evidence="2 3">
    <name type="scientific">Paludisphaera mucosa</name>
    <dbReference type="NCBI Taxonomy" id="3030827"/>
    <lineage>
        <taxon>Bacteria</taxon>
        <taxon>Pseudomonadati</taxon>
        <taxon>Planctomycetota</taxon>
        <taxon>Planctomycetia</taxon>
        <taxon>Isosphaerales</taxon>
        <taxon>Isosphaeraceae</taxon>
        <taxon>Paludisphaera</taxon>
    </lineage>
</organism>
<dbReference type="EMBL" id="JARRAG010000002">
    <property type="protein sequence ID" value="MDG3006703.1"/>
    <property type="molecule type" value="Genomic_DNA"/>
</dbReference>
<name>A0ABT6FH36_9BACT</name>
<comment type="caution">
    <text evidence="2">The sequence shown here is derived from an EMBL/GenBank/DDBJ whole genome shotgun (WGS) entry which is preliminary data.</text>
</comment>
<dbReference type="PROSITE" id="PS51257">
    <property type="entry name" value="PROKAR_LIPOPROTEIN"/>
    <property type="match status" value="1"/>
</dbReference>
<proteinExistence type="predicted"/>
<dbReference type="RefSeq" id="WP_277862996.1">
    <property type="nucleotide sequence ID" value="NZ_JARRAG010000002.1"/>
</dbReference>
<feature type="region of interest" description="Disordered" evidence="1">
    <location>
        <begin position="54"/>
        <end position="84"/>
    </location>
</feature>
<sequence length="147" mass="15224">MDLRRLRPALLATAVFAGCGEPQDGPPIHPVSGRVLVDGAPAVGAEVVFHSTQTLGTVTPPPTAIVEPDGAFRPSTRTAGDGAPAGEYRLTVVWRGGPGLLADDAGGGEDRLRGRYARAETSGLQATIRPGENVIPPIDLKAAKSRR</sequence>
<evidence type="ECO:0008006" key="4">
    <source>
        <dbReference type="Google" id="ProtNLM"/>
    </source>
</evidence>
<evidence type="ECO:0000256" key="1">
    <source>
        <dbReference type="SAM" id="MobiDB-lite"/>
    </source>
</evidence>
<dbReference type="Proteomes" id="UP001216907">
    <property type="component" value="Unassembled WGS sequence"/>
</dbReference>
<evidence type="ECO:0000313" key="3">
    <source>
        <dbReference type="Proteomes" id="UP001216907"/>
    </source>
</evidence>
<keyword evidence="3" id="KW-1185">Reference proteome</keyword>
<accession>A0ABT6FH36</accession>
<evidence type="ECO:0000313" key="2">
    <source>
        <dbReference type="EMBL" id="MDG3006703.1"/>
    </source>
</evidence>